<sequence>MDNTTKFDVAISNIEDNHEGAPDDYKPEEDGPKDLGDK</sequence>
<evidence type="ECO:0000256" key="1">
    <source>
        <dbReference type="SAM" id="MobiDB-lite"/>
    </source>
</evidence>
<feature type="region of interest" description="Disordered" evidence="1">
    <location>
        <begin position="1"/>
        <end position="38"/>
    </location>
</feature>
<protein>
    <submittedName>
        <fullName evidence="2">Uncharacterized protein</fullName>
    </submittedName>
</protein>
<accession>A0A8S5MF23</accession>
<organism evidence="2">
    <name type="scientific">Siphoviridae sp. ctWuM9</name>
    <dbReference type="NCBI Taxonomy" id="2826364"/>
    <lineage>
        <taxon>Viruses</taxon>
        <taxon>Duplodnaviria</taxon>
        <taxon>Heunggongvirae</taxon>
        <taxon>Uroviricota</taxon>
        <taxon>Caudoviricetes</taxon>
    </lineage>
</organism>
<evidence type="ECO:0000313" key="2">
    <source>
        <dbReference type="EMBL" id="DAD80792.1"/>
    </source>
</evidence>
<proteinExistence type="predicted"/>
<reference evidence="2" key="1">
    <citation type="journal article" date="2021" name="Proc. Natl. Acad. Sci. U.S.A.">
        <title>A Catalog of Tens of Thousands of Viruses from Human Metagenomes Reveals Hidden Associations with Chronic Diseases.</title>
        <authorList>
            <person name="Tisza M.J."/>
            <person name="Buck C.B."/>
        </authorList>
    </citation>
    <scope>NUCLEOTIDE SEQUENCE</scope>
    <source>
        <strain evidence="2">CtWuM9</strain>
    </source>
</reference>
<dbReference type="EMBL" id="BK014888">
    <property type="protein sequence ID" value="DAD80792.1"/>
    <property type="molecule type" value="Genomic_DNA"/>
</dbReference>
<feature type="compositionally biased region" description="Basic and acidic residues" evidence="1">
    <location>
        <begin position="15"/>
        <end position="38"/>
    </location>
</feature>
<name>A0A8S5MF23_9CAUD</name>